<accession>A0ACD1E593</accession>
<dbReference type="Proteomes" id="UP000681794">
    <property type="component" value="Chromosome"/>
</dbReference>
<organism evidence="1 2">
    <name type="scientific">Curtobacterium aetherium</name>
    <dbReference type="NCBI Taxonomy" id="2841594"/>
    <lineage>
        <taxon>Bacteria</taxon>
        <taxon>Bacillati</taxon>
        <taxon>Actinomycetota</taxon>
        <taxon>Actinomycetes</taxon>
        <taxon>Micrococcales</taxon>
        <taxon>Microbacteriaceae</taxon>
        <taxon>Curtobacterium</taxon>
    </lineage>
</organism>
<protein>
    <submittedName>
        <fullName evidence="1">GNAT family N-acetyltransferase</fullName>
    </submittedName>
</protein>
<reference evidence="1" key="1">
    <citation type="submission" date="2021-06" db="EMBL/GenBank/DDBJ databases">
        <authorList>
            <person name="Ellington A.J."/>
            <person name="Bryan N.C."/>
            <person name="Christner B.C."/>
            <person name="Reisch C.R."/>
        </authorList>
    </citation>
    <scope>NUCLEOTIDE SEQUENCE</scope>
    <source>
        <strain evidence="1">L6-1</strain>
    </source>
</reference>
<proteinExistence type="predicted"/>
<sequence>MSAVRLVQMPADRLPGWLDRSMAAYVESRVRSGERREQAEANKQRSLDTWFPGGSPAAGHHVWELTDDEDTVVGHLWIGPFTPGSNDWWVFDVEVDADHRRQGHARRAFELAHVVARRAGATSIGLNVFGYNTGARERYEQLGYEVASLQMRLPLD</sequence>
<keyword evidence="2" id="KW-1185">Reference proteome</keyword>
<gene>
    <name evidence="1" type="ORF">KM842_01990</name>
</gene>
<evidence type="ECO:0000313" key="1">
    <source>
        <dbReference type="EMBL" id="QWS34001.1"/>
    </source>
</evidence>
<name>A0ACD1E593_9MICO</name>
<evidence type="ECO:0000313" key="2">
    <source>
        <dbReference type="Proteomes" id="UP000681794"/>
    </source>
</evidence>
<dbReference type="EMBL" id="CP076544">
    <property type="protein sequence ID" value="QWS34001.1"/>
    <property type="molecule type" value="Genomic_DNA"/>
</dbReference>